<dbReference type="EMBL" id="BMWS01000004">
    <property type="protein sequence ID" value="GGX08754.1"/>
    <property type="molecule type" value="Genomic_DNA"/>
</dbReference>
<dbReference type="Proteomes" id="UP000601108">
    <property type="component" value="Unassembled WGS sequence"/>
</dbReference>
<evidence type="ECO:0000313" key="2">
    <source>
        <dbReference type="EMBL" id="GGX08754.1"/>
    </source>
</evidence>
<evidence type="ECO:0000313" key="3">
    <source>
        <dbReference type="Proteomes" id="UP000601108"/>
    </source>
</evidence>
<accession>A0A918JVI1</accession>
<comment type="caution">
    <text evidence="2">The sequence shown here is derived from an EMBL/GenBank/DDBJ whole genome shotgun (WGS) entry which is preliminary data.</text>
</comment>
<proteinExistence type="predicted"/>
<feature type="signal peptide" evidence="1">
    <location>
        <begin position="1"/>
        <end position="20"/>
    </location>
</feature>
<name>A0A918JVI1_9FLAO</name>
<evidence type="ECO:0008006" key="4">
    <source>
        <dbReference type="Google" id="ProtNLM"/>
    </source>
</evidence>
<reference evidence="2 3" key="1">
    <citation type="journal article" date="2014" name="Int. J. Syst. Evol. Microbiol.">
        <title>Complete genome sequence of Corynebacterium casei LMG S-19264T (=DSM 44701T), isolated from a smear-ripened cheese.</title>
        <authorList>
            <consortium name="US DOE Joint Genome Institute (JGI-PGF)"/>
            <person name="Walter F."/>
            <person name="Albersmeier A."/>
            <person name="Kalinowski J."/>
            <person name="Ruckert C."/>
        </authorList>
    </citation>
    <scope>NUCLEOTIDE SEQUENCE [LARGE SCALE GENOMIC DNA]</scope>
    <source>
        <strain evidence="2 3">KCTC 12285</strain>
    </source>
</reference>
<keyword evidence="1" id="KW-0732">Signal</keyword>
<protein>
    <recommendedName>
        <fullName evidence="4">Outer membrane protein beta-barrel domain-containing protein</fullName>
    </recommendedName>
</protein>
<organism evidence="2 3">
    <name type="scientific">Aquimarina muelleri</name>
    <dbReference type="NCBI Taxonomy" id="279356"/>
    <lineage>
        <taxon>Bacteria</taxon>
        <taxon>Pseudomonadati</taxon>
        <taxon>Bacteroidota</taxon>
        <taxon>Flavobacteriia</taxon>
        <taxon>Flavobacteriales</taxon>
        <taxon>Flavobacteriaceae</taxon>
        <taxon>Aquimarina</taxon>
    </lineage>
</organism>
<sequence>MKKITLILILSLCYLFCCNAQDLQSSYIFNTNYTDTITKLNYKKGYKIKVIDIKPALDGNEKKDSIIFTVNRFKIDTSNENKKGIKLNTLFYETENNSSIQHIMVREVFNKYTDPIYSCFRGVRAGFYTIPFKIRIDNFDFEQNINFGMNIGFQFRFNKKIEDSWLYEPSIGIGISSINLNSKNSNVSEERTASAFSSSIGLILHFDKNINIGLFSGMDFLGNSDIEADWKYNKKIWFGIGVNIGFSLSESKGESSNNKPE</sequence>
<keyword evidence="3" id="KW-1185">Reference proteome</keyword>
<feature type="chain" id="PRO_5036884474" description="Outer membrane protein beta-barrel domain-containing protein" evidence="1">
    <location>
        <begin position="21"/>
        <end position="261"/>
    </location>
</feature>
<evidence type="ECO:0000256" key="1">
    <source>
        <dbReference type="SAM" id="SignalP"/>
    </source>
</evidence>
<dbReference type="AlphaFoldDB" id="A0A918JVI1"/>
<gene>
    <name evidence="2" type="ORF">GCM10007384_08140</name>
</gene>
<dbReference type="RefSeq" id="WP_027411358.1">
    <property type="nucleotide sequence ID" value="NZ_BMWS01000004.1"/>
</dbReference>